<dbReference type="PANTHER" id="PTHR43384">
    <property type="entry name" value="SEPTUM SITE-DETERMINING PROTEIN MIND HOMOLOG, CHLOROPLASTIC-RELATED"/>
    <property type="match status" value="1"/>
</dbReference>
<gene>
    <name evidence="3" type="ORF">SAMN04489712_10127</name>
</gene>
<dbReference type="EMBL" id="FNVO01000001">
    <property type="protein sequence ID" value="SEF44004.1"/>
    <property type="molecule type" value="Genomic_DNA"/>
</dbReference>
<proteinExistence type="predicted"/>
<dbReference type="PANTHER" id="PTHR43384:SF14">
    <property type="entry name" value="ESX-1 SECRETION-ASSOCIATED PROTEIN ESPI"/>
    <property type="match status" value="1"/>
</dbReference>
<dbReference type="GO" id="GO:0005829">
    <property type="term" value="C:cytosol"/>
    <property type="evidence" value="ECO:0007669"/>
    <property type="project" value="TreeGrafter"/>
</dbReference>
<sequence>MEGVPPSFGATSDPVAPVTDVRPPQPSPRQPVARPPDSEPVPPVKPAAAPSISPDELVARPVHGDSLLRRIGRGAVRPFVPAGDVQALAEHGRWIQHPVTTGRRIAVTSLYGGAGKSTLAALIASVFARYRQDRVLALDLDPELGSLPLRLGIGAEHALADLVDAEPGTASFEQIQPYLAHLGGRLWGLAGTHGVPGGPDAALYRAAGIPLSRFFGVTVTDCGAGIHTELHRVVLAAAHAQVLVAPTTGGAAGVGRVLDWMSANGLDGLAERTLVVFTVQSPHNDRLVDVPRAAQILAEVGVGAIKLGYDRHVAVGATLDPARLAYATRVTAIAVAAEALRRSLTG</sequence>
<feature type="domain" description="CobQ/CobB/MinD/ParA nucleotide binding" evidence="2">
    <location>
        <begin position="105"/>
        <end position="171"/>
    </location>
</feature>
<protein>
    <submittedName>
        <fullName evidence="3">MinD-like ATPase involved in chromosome partitioning or flagellar assembly</fullName>
    </submittedName>
</protein>
<dbReference type="InterPro" id="IPR002586">
    <property type="entry name" value="CobQ/CobB/MinD/ParA_Nub-bd_dom"/>
</dbReference>
<dbReference type="GO" id="GO:0005524">
    <property type="term" value="F:ATP binding"/>
    <property type="evidence" value="ECO:0007669"/>
    <property type="project" value="TreeGrafter"/>
</dbReference>
<evidence type="ECO:0000256" key="1">
    <source>
        <dbReference type="SAM" id="MobiDB-lite"/>
    </source>
</evidence>
<keyword evidence="3" id="KW-0966">Cell projection</keyword>
<dbReference type="InterPro" id="IPR027417">
    <property type="entry name" value="P-loop_NTPase"/>
</dbReference>
<name>A0A1H5S0W0_9ACTN</name>
<dbReference type="GO" id="GO:0009898">
    <property type="term" value="C:cytoplasmic side of plasma membrane"/>
    <property type="evidence" value="ECO:0007669"/>
    <property type="project" value="TreeGrafter"/>
</dbReference>
<dbReference type="Gene3D" id="3.40.50.300">
    <property type="entry name" value="P-loop containing nucleotide triphosphate hydrolases"/>
    <property type="match status" value="1"/>
</dbReference>
<dbReference type="InterPro" id="IPR050625">
    <property type="entry name" value="ParA/MinD_ATPase"/>
</dbReference>
<evidence type="ECO:0000259" key="2">
    <source>
        <dbReference type="Pfam" id="PF01656"/>
    </source>
</evidence>
<dbReference type="GO" id="GO:0051782">
    <property type="term" value="P:negative regulation of cell division"/>
    <property type="evidence" value="ECO:0007669"/>
    <property type="project" value="TreeGrafter"/>
</dbReference>
<reference evidence="4" key="1">
    <citation type="submission" date="2016-10" db="EMBL/GenBank/DDBJ databases">
        <authorList>
            <person name="Varghese N."/>
            <person name="Submissions S."/>
        </authorList>
    </citation>
    <scope>NUCLEOTIDE SEQUENCE [LARGE SCALE GENOMIC DNA]</scope>
    <source>
        <strain evidence="4">DSM 43163</strain>
    </source>
</reference>
<evidence type="ECO:0000313" key="4">
    <source>
        <dbReference type="Proteomes" id="UP000236723"/>
    </source>
</evidence>
<organism evidence="3 4">
    <name type="scientific">Thermomonospora echinospora</name>
    <dbReference type="NCBI Taxonomy" id="1992"/>
    <lineage>
        <taxon>Bacteria</taxon>
        <taxon>Bacillati</taxon>
        <taxon>Actinomycetota</taxon>
        <taxon>Actinomycetes</taxon>
        <taxon>Streptosporangiales</taxon>
        <taxon>Thermomonosporaceae</taxon>
        <taxon>Thermomonospora</taxon>
    </lineage>
</organism>
<keyword evidence="3" id="KW-0282">Flagellum</keyword>
<dbReference type="AlphaFoldDB" id="A0A1H5S0W0"/>
<dbReference type="SUPFAM" id="SSF52540">
    <property type="entry name" value="P-loop containing nucleoside triphosphate hydrolases"/>
    <property type="match status" value="1"/>
</dbReference>
<dbReference type="GO" id="GO:0016887">
    <property type="term" value="F:ATP hydrolysis activity"/>
    <property type="evidence" value="ECO:0007669"/>
    <property type="project" value="TreeGrafter"/>
</dbReference>
<keyword evidence="4" id="KW-1185">Reference proteome</keyword>
<feature type="region of interest" description="Disordered" evidence="1">
    <location>
        <begin position="1"/>
        <end position="56"/>
    </location>
</feature>
<evidence type="ECO:0000313" key="3">
    <source>
        <dbReference type="EMBL" id="SEF44004.1"/>
    </source>
</evidence>
<dbReference type="Pfam" id="PF01656">
    <property type="entry name" value="CbiA"/>
    <property type="match status" value="1"/>
</dbReference>
<accession>A0A1H5S0W0</accession>
<keyword evidence="3" id="KW-0969">Cilium</keyword>
<dbReference type="Proteomes" id="UP000236723">
    <property type="component" value="Unassembled WGS sequence"/>
</dbReference>